<organism evidence="3 4">
    <name type="scientific">Pseudolabrys taiwanensis</name>
    <dbReference type="NCBI Taxonomy" id="331696"/>
    <lineage>
        <taxon>Bacteria</taxon>
        <taxon>Pseudomonadati</taxon>
        <taxon>Pseudomonadota</taxon>
        <taxon>Alphaproteobacteria</taxon>
        <taxon>Hyphomicrobiales</taxon>
        <taxon>Xanthobacteraceae</taxon>
        <taxon>Pseudolabrys</taxon>
    </lineage>
</organism>
<dbReference type="InterPro" id="IPR036409">
    <property type="entry name" value="Aldolase_II/adducin_N_sf"/>
</dbReference>
<dbReference type="PANTHER" id="PTHR10672">
    <property type="entry name" value="ADDUCIN"/>
    <property type="match status" value="1"/>
</dbReference>
<dbReference type="GO" id="GO:0051015">
    <property type="term" value="F:actin filament binding"/>
    <property type="evidence" value="ECO:0007669"/>
    <property type="project" value="TreeGrafter"/>
</dbReference>
<dbReference type="Proteomes" id="UP000254889">
    <property type="component" value="Chromosome"/>
</dbReference>
<evidence type="ECO:0000313" key="3">
    <source>
        <dbReference type="EMBL" id="AXK81101.1"/>
    </source>
</evidence>
<protein>
    <submittedName>
        <fullName evidence="3">Class II aldolase/adducin family protein</fullName>
    </submittedName>
</protein>
<evidence type="ECO:0000259" key="2">
    <source>
        <dbReference type="SMART" id="SM01007"/>
    </source>
</evidence>
<sequence>MSPDSPQTLVSLANRMLAREGVLDAFGHVSMRHPADPTRFFLSRSLAPELVSEADVLEYDLSGEPVVATKQALYSERVIHSVLYRMRPDVNAICHHHAASTMPFCLADLKLRVVTQLGASIGKTVPLWDQRDEFGATNHLVTRDAEAISLAKCLGANNMVLMKRHGVTVVGATLRELAFRSIYSCRDAELQLRAMSHGDISVFTDEEIALAEKFPEATLARAWDYWRSRLPNA</sequence>
<evidence type="ECO:0000313" key="4">
    <source>
        <dbReference type="Proteomes" id="UP000254889"/>
    </source>
</evidence>
<keyword evidence="4" id="KW-1185">Reference proteome</keyword>
<dbReference type="OrthoDB" id="5291399at2"/>
<comment type="similarity">
    <text evidence="1">Belongs to the aldolase class II family.</text>
</comment>
<dbReference type="Pfam" id="PF00596">
    <property type="entry name" value="Aldolase_II"/>
    <property type="match status" value="1"/>
</dbReference>
<dbReference type="SUPFAM" id="SSF53639">
    <property type="entry name" value="AraD/HMP-PK domain-like"/>
    <property type="match status" value="1"/>
</dbReference>
<dbReference type="SMART" id="SM01007">
    <property type="entry name" value="Aldolase_II"/>
    <property type="match status" value="1"/>
</dbReference>
<reference evidence="3 4" key="1">
    <citation type="submission" date="2018-07" db="EMBL/GenBank/DDBJ databases">
        <authorList>
            <person name="Quirk P.G."/>
            <person name="Krulwich T.A."/>
        </authorList>
    </citation>
    <scope>NUCLEOTIDE SEQUENCE [LARGE SCALE GENOMIC DNA]</scope>
    <source>
        <strain evidence="3 4">CC-BB4</strain>
    </source>
</reference>
<dbReference type="RefSeq" id="WP_115691393.1">
    <property type="nucleotide sequence ID" value="NZ_CP031417.1"/>
</dbReference>
<dbReference type="InterPro" id="IPR051017">
    <property type="entry name" value="Aldolase-II_Adducin_sf"/>
</dbReference>
<dbReference type="KEGG" id="ptaw:DW352_11605"/>
<evidence type="ECO:0000256" key="1">
    <source>
        <dbReference type="ARBA" id="ARBA00037961"/>
    </source>
</evidence>
<dbReference type="PANTHER" id="PTHR10672:SF41">
    <property type="entry name" value="CLASS II ALDOLASE_ADDUCIN DOMAIN PROTEIN (AFU_ORTHOLOGUE AFUA_3G01330)"/>
    <property type="match status" value="1"/>
</dbReference>
<accession>A0A345ZW04</accession>
<name>A0A345ZW04_9HYPH</name>
<proteinExistence type="inferred from homology"/>
<gene>
    <name evidence="3" type="ORF">DW352_11605</name>
</gene>
<dbReference type="EMBL" id="CP031417">
    <property type="protein sequence ID" value="AXK81101.1"/>
    <property type="molecule type" value="Genomic_DNA"/>
</dbReference>
<feature type="domain" description="Class II aldolase/adducin N-terminal" evidence="2">
    <location>
        <begin position="8"/>
        <end position="192"/>
    </location>
</feature>
<dbReference type="GO" id="GO:0005856">
    <property type="term" value="C:cytoskeleton"/>
    <property type="evidence" value="ECO:0007669"/>
    <property type="project" value="TreeGrafter"/>
</dbReference>
<dbReference type="InterPro" id="IPR001303">
    <property type="entry name" value="Aldolase_II/adducin_N"/>
</dbReference>
<dbReference type="AlphaFoldDB" id="A0A345ZW04"/>
<dbReference type="Gene3D" id="3.40.225.10">
    <property type="entry name" value="Class II aldolase/adducin N-terminal domain"/>
    <property type="match status" value="1"/>
</dbReference>